<dbReference type="PANTHER" id="PTHR24096">
    <property type="entry name" value="LONG-CHAIN-FATTY-ACID--COA LIGASE"/>
    <property type="match status" value="1"/>
</dbReference>
<comment type="caution">
    <text evidence="3">The sequence shown here is derived from an EMBL/GenBank/DDBJ whole genome shotgun (WGS) entry which is preliminary data.</text>
</comment>
<accession>A0A9Q0T8B5</accession>
<organism evidence="3 4">
    <name type="scientific">Salix purpurea</name>
    <name type="common">Purple osier willow</name>
    <dbReference type="NCBI Taxonomy" id="77065"/>
    <lineage>
        <taxon>Eukaryota</taxon>
        <taxon>Viridiplantae</taxon>
        <taxon>Streptophyta</taxon>
        <taxon>Embryophyta</taxon>
        <taxon>Tracheophyta</taxon>
        <taxon>Spermatophyta</taxon>
        <taxon>Magnoliopsida</taxon>
        <taxon>eudicotyledons</taxon>
        <taxon>Gunneridae</taxon>
        <taxon>Pentapetalae</taxon>
        <taxon>rosids</taxon>
        <taxon>fabids</taxon>
        <taxon>Malpighiales</taxon>
        <taxon>Salicaceae</taxon>
        <taxon>Saliceae</taxon>
        <taxon>Salix</taxon>
    </lineage>
</organism>
<protein>
    <submittedName>
        <fullName evidence="3">4-COUMARATE--COA LIGASE-LIKE 1</fullName>
    </submittedName>
</protein>
<evidence type="ECO:0000313" key="3">
    <source>
        <dbReference type="EMBL" id="KAJ6705079.1"/>
    </source>
</evidence>
<dbReference type="SUPFAM" id="SSF56801">
    <property type="entry name" value="Acetyl-CoA synthetase-like"/>
    <property type="match status" value="1"/>
</dbReference>
<dbReference type="GO" id="GO:0004467">
    <property type="term" value="F:long-chain fatty acid-CoA ligase activity"/>
    <property type="evidence" value="ECO:0007669"/>
    <property type="project" value="TreeGrafter"/>
</dbReference>
<reference evidence="3" key="1">
    <citation type="submission" date="2022-11" db="EMBL/GenBank/DDBJ databases">
        <authorList>
            <person name="Hyden B.L."/>
            <person name="Feng K."/>
            <person name="Yates T."/>
            <person name="Jawdy S."/>
            <person name="Smart L.B."/>
            <person name="Muchero W."/>
        </authorList>
    </citation>
    <scope>NUCLEOTIDE SEQUENCE</scope>
    <source>
        <tissue evidence="3">Shoot tip</tissue>
    </source>
</reference>
<dbReference type="OrthoDB" id="10253869at2759"/>
<evidence type="ECO:0000259" key="2">
    <source>
        <dbReference type="Pfam" id="PF00501"/>
    </source>
</evidence>
<dbReference type="GO" id="GO:0046949">
    <property type="term" value="P:fatty-acyl-CoA biosynthetic process"/>
    <property type="evidence" value="ECO:0007669"/>
    <property type="project" value="TreeGrafter"/>
</dbReference>
<dbReference type="Pfam" id="PF00501">
    <property type="entry name" value="AMP-binding"/>
    <property type="match status" value="1"/>
</dbReference>
<dbReference type="InterPro" id="IPR000873">
    <property type="entry name" value="AMP-dep_synth/lig_dom"/>
</dbReference>
<dbReference type="Gene3D" id="3.40.50.12780">
    <property type="entry name" value="N-terminal domain of ligase-like"/>
    <property type="match status" value="1"/>
</dbReference>
<feature type="domain" description="AMP-dependent synthetase/ligase" evidence="2">
    <location>
        <begin position="28"/>
        <end position="111"/>
    </location>
</feature>
<proteinExistence type="predicted"/>
<keyword evidence="1 3" id="KW-0436">Ligase</keyword>
<dbReference type="EMBL" id="JAPFFK010000016">
    <property type="protein sequence ID" value="KAJ6705079.1"/>
    <property type="molecule type" value="Genomic_DNA"/>
</dbReference>
<dbReference type="AlphaFoldDB" id="A0A9Q0T8B5"/>
<dbReference type="Proteomes" id="UP001151532">
    <property type="component" value="Chromosome 3"/>
</dbReference>
<evidence type="ECO:0000256" key="1">
    <source>
        <dbReference type="ARBA" id="ARBA00022598"/>
    </source>
</evidence>
<dbReference type="InterPro" id="IPR042099">
    <property type="entry name" value="ANL_N_sf"/>
</dbReference>
<dbReference type="PANTHER" id="PTHR24096:SF389">
    <property type="entry name" value="4-COUMARATE--COA LIGASE-LIKE 1"/>
    <property type="match status" value="1"/>
</dbReference>
<sequence>MNEYPVREKRQICGLQERLFPLRIWAVTGKTYTFAEVVRDTRRFARALRSLGLRKGHLVIVAFQMLPEYGIVAPGIMASGGVFSGAQPAAHESELKKQVEAAGANLSVTNDINYGKVTSKSYA</sequence>
<reference evidence="3" key="2">
    <citation type="journal article" date="2023" name="Int. J. Mol. Sci.">
        <title>De Novo Assembly and Annotation of 11 Diverse Shrub Willow (Salix) Genomes Reveals Novel Gene Organization in Sex-Linked Regions.</title>
        <authorList>
            <person name="Hyden B."/>
            <person name="Feng K."/>
            <person name="Yates T.B."/>
            <person name="Jawdy S."/>
            <person name="Cereghino C."/>
            <person name="Smart L.B."/>
            <person name="Muchero W."/>
        </authorList>
    </citation>
    <scope>NUCLEOTIDE SEQUENCE</scope>
    <source>
        <tissue evidence="3">Shoot tip</tissue>
    </source>
</reference>
<keyword evidence="4" id="KW-1185">Reference proteome</keyword>
<gene>
    <name evidence="3" type="ORF">OIU79_009894</name>
</gene>
<evidence type="ECO:0000313" key="4">
    <source>
        <dbReference type="Proteomes" id="UP001151532"/>
    </source>
</evidence>
<name>A0A9Q0T8B5_SALPP</name>